<comment type="similarity">
    <text evidence="2">Belongs to the FAD-binding monooxygenase family.</text>
</comment>
<evidence type="ECO:0000256" key="2">
    <source>
        <dbReference type="ARBA" id="ARBA00010139"/>
    </source>
</evidence>
<evidence type="ECO:0000256" key="1">
    <source>
        <dbReference type="ARBA" id="ARBA00001974"/>
    </source>
</evidence>
<evidence type="ECO:0000256" key="3">
    <source>
        <dbReference type="ARBA" id="ARBA00022630"/>
    </source>
</evidence>
<dbReference type="AlphaFoldDB" id="A0AAN8IMZ4"/>
<evidence type="ECO:0000256" key="4">
    <source>
        <dbReference type="ARBA" id="ARBA00022827"/>
    </source>
</evidence>
<comment type="caution">
    <text evidence="6">The sequence shown here is derived from an EMBL/GenBank/DDBJ whole genome shotgun (WGS) entry which is preliminary data.</text>
</comment>
<dbReference type="Proteomes" id="UP001316803">
    <property type="component" value="Unassembled WGS sequence"/>
</dbReference>
<dbReference type="PANTHER" id="PTHR42877">
    <property type="entry name" value="L-ORNITHINE N(5)-MONOOXYGENASE-RELATED"/>
    <property type="match status" value="1"/>
</dbReference>
<gene>
    <name evidence="6" type="ORF">OHC33_004976</name>
</gene>
<accession>A0AAN8IMZ4</accession>
<dbReference type="GO" id="GO:0004499">
    <property type="term" value="F:N,N-dimethylaniline monooxygenase activity"/>
    <property type="evidence" value="ECO:0007669"/>
    <property type="project" value="InterPro"/>
</dbReference>
<dbReference type="PANTHER" id="PTHR42877:SF1">
    <property type="entry name" value="FAD-BINDING MONOOXYGENASE STCW"/>
    <property type="match status" value="1"/>
</dbReference>
<keyword evidence="5" id="KW-0560">Oxidoreductase</keyword>
<dbReference type="Gene3D" id="3.50.50.60">
    <property type="entry name" value="FAD/NAD(P)-binding domain"/>
    <property type="match status" value="2"/>
</dbReference>
<dbReference type="SUPFAM" id="SSF51905">
    <property type="entry name" value="FAD/NAD(P)-binding domain"/>
    <property type="match status" value="1"/>
</dbReference>
<reference evidence="6 7" key="1">
    <citation type="submission" date="2022-12" db="EMBL/GenBank/DDBJ databases">
        <title>Genomic features and morphological characterization of a novel Knufia sp. strain isolated from spacecraft assembly facility.</title>
        <authorList>
            <person name="Teixeira M."/>
            <person name="Chander A.M."/>
            <person name="Stajich J.E."/>
            <person name="Venkateswaran K."/>
        </authorList>
    </citation>
    <scope>NUCLEOTIDE SEQUENCE [LARGE SCALE GENOMIC DNA]</scope>
    <source>
        <strain evidence="6 7">FJI-L2-BK-P2</strain>
    </source>
</reference>
<dbReference type="Pfam" id="PF00743">
    <property type="entry name" value="FMO-like"/>
    <property type="match status" value="1"/>
</dbReference>
<dbReference type="EMBL" id="JAKLMC020000010">
    <property type="protein sequence ID" value="KAK5953707.1"/>
    <property type="molecule type" value="Genomic_DNA"/>
</dbReference>
<name>A0AAN8IMZ4_9EURO</name>
<evidence type="ECO:0000313" key="6">
    <source>
        <dbReference type="EMBL" id="KAK5953707.1"/>
    </source>
</evidence>
<evidence type="ECO:0008006" key="8">
    <source>
        <dbReference type="Google" id="ProtNLM"/>
    </source>
</evidence>
<evidence type="ECO:0000313" key="7">
    <source>
        <dbReference type="Proteomes" id="UP001316803"/>
    </source>
</evidence>
<dbReference type="InterPro" id="IPR020946">
    <property type="entry name" value="Flavin_mOase-like"/>
</dbReference>
<organism evidence="6 7">
    <name type="scientific">Knufia fluminis</name>
    <dbReference type="NCBI Taxonomy" id="191047"/>
    <lineage>
        <taxon>Eukaryota</taxon>
        <taxon>Fungi</taxon>
        <taxon>Dikarya</taxon>
        <taxon>Ascomycota</taxon>
        <taxon>Pezizomycotina</taxon>
        <taxon>Eurotiomycetes</taxon>
        <taxon>Chaetothyriomycetidae</taxon>
        <taxon>Chaetothyriales</taxon>
        <taxon>Trichomeriaceae</taxon>
        <taxon>Knufia</taxon>
    </lineage>
</organism>
<dbReference type="InterPro" id="IPR036188">
    <property type="entry name" value="FAD/NAD-bd_sf"/>
</dbReference>
<dbReference type="GO" id="GO:0050661">
    <property type="term" value="F:NADP binding"/>
    <property type="evidence" value="ECO:0007669"/>
    <property type="project" value="InterPro"/>
</dbReference>
<proteinExistence type="inferred from homology"/>
<sequence>MAPDINALANFETDNYANNGVPRDPKYEIPDVVMHAPTVRKLRVLSIGAGVTGIMNAYYIQKELENVEHVIYEKNADIGGTWLENRYPGCACDIPSHAYTLPFALNPDWPRFFSYSPDIHKYLGKICEVFDLRKYMHFNHEIVGCYWQQDTGEWLVKIKETKSDGTTRLFDDRCHVLLHGTGILNNYKWPSIEGIEKFKGRVLHTARWDSSYQAEQWKGDRVAIIGSGASSIQTVPTMQPHVKHMDIFVRTGVWFVQIADNHGANHEYTDEEKKSFHDDPTKLVEHAKSIEDQVNGLWGGFYKNSVGQTEGQKALKARMAEHIKDERLLKGFTPEFGFGCRRITPGDPYMAAIQKENVDVHFTPVEKITEKGVVGGDGVERECDTIVCATGFDVSYRPRFPIVGQNGTELADKWKVCPEGYLGLAIPEFPNFLTFIGPSWPVENGSVMGPLAYVSQYALQMIKKIQTEYICSIAPKQAITDLFNDHVQEWLRHTVWQDDCRSWYKNNETGRVNAVWPGSSLHYIEAIKQPRYEDFEIEYLGPAKKNPWAFMGMGFVRELIEKSDVSPYISVDNIDPKWMKANNINTDKVLESKVERIKKEWEGKTAVEGNTKEHLKDTEIA</sequence>
<keyword evidence="7" id="KW-1185">Reference proteome</keyword>
<keyword evidence="4" id="KW-0274">FAD</keyword>
<dbReference type="GO" id="GO:0050660">
    <property type="term" value="F:flavin adenine dinucleotide binding"/>
    <property type="evidence" value="ECO:0007669"/>
    <property type="project" value="InterPro"/>
</dbReference>
<dbReference type="InterPro" id="IPR051209">
    <property type="entry name" value="FAD-bind_Monooxygenase_sf"/>
</dbReference>
<evidence type="ECO:0000256" key="5">
    <source>
        <dbReference type="ARBA" id="ARBA00023002"/>
    </source>
</evidence>
<protein>
    <recommendedName>
        <fullName evidence="8">Sterigmatocystin biosynthesis monooxygenase stcW</fullName>
    </recommendedName>
</protein>
<keyword evidence="3" id="KW-0285">Flavoprotein</keyword>
<comment type="cofactor">
    <cofactor evidence="1">
        <name>FAD</name>
        <dbReference type="ChEBI" id="CHEBI:57692"/>
    </cofactor>
</comment>